<dbReference type="PANTHER" id="PTHR34069:SF2">
    <property type="entry name" value="BETA-KETOACYL-[ACYL-CARRIER-PROTEIN] SYNTHASE III"/>
    <property type="match status" value="1"/>
</dbReference>
<evidence type="ECO:0000256" key="4">
    <source>
        <dbReference type="SAM" id="MobiDB-lite"/>
    </source>
</evidence>
<gene>
    <name evidence="7" type="ORF">GCM10009654_02720</name>
</gene>
<dbReference type="NCBIfam" id="NF006829">
    <property type="entry name" value="PRK09352.1"/>
    <property type="match status" value="1"/>
</dbReference>
<comment type="caution">
    <text evidence="7">The sequence shown here is derived from an EMBL/GenBank/DDBJ whole genome shotgun (WGS) entry which is preliminary data.</text>
</comment>
<evidence type="ECO:0000256" key="2">
    <source>
        <dbReference type="ARBA" id="ARBA00022679"/>
    </source>
</evidence>
<evidence type="ECO:0000259" key="6">
    <source>
        <dbReference type="Pfam" id="PF08545"/>
    </source>
</evidence>
<evidence type="ECO:0000313" key="8">
    <source>
        <dbReference type="Proteomes" id="UP001501371"/>
    </source>
</evidence>
<dbReference type="SUPFAM" id="SSF53901">
    <property type="entry name" value="Thiolase-like"/>
    <property type="match status" value="1"/>
</dbReference>
<evidence type="ECO:0000256" key="3">
    <source>
        <dbReference type="ARBA" id="ARBA00023315"/>
    </source>
</evidence>
<dbReference type="Pfam" id="PF08541">
    <property type="entry name" value="ACP_syn_III_C"/>
    <property type="match status" value="1"/>
</dbReference>
<feature type="region of interest" description="Disordered" evidence="4">
    <location>
        <begin position="415"/>
        <end position="463"/>
    </location>
</feature>
<protein>
    <submittedName>
        <fullName evidence="7">Uncharacterized protein</fullName>
    </submittedName>
</protein>
<keyword evidence="3" id="KW-0012">Acyltransferase</keyword>
<dbReference type="PANTHER" id="PTHR34069">
    <property type="entry name" value="3-OXOACYL-[ACYL-CARRIER-PROTEIN] SYNTHASE 3"/>
    <property type="match status" value="1"/>
</dbReference>
<evidence type="ECO:0000259" key="5">
    <source>
        <dbReference type="Pfam" id="PF08541"/>
    </source>
</evidence>
<keyword evidence="1" id="KW-0963">Cytoplasm</keyword>
<dbReference type="InterPro" id="IPR016039">
    <property type="entry name" value="Thiolase-like"/>
</dbReference>
<feature type="domain" description="Beta-ketoacyl-[acyl-carrier-protein] synthase III C-terminal" evidence="5">
    <location>
        <begin position="315"/>
        <end position="402"/>
    </location>
</feature>
<feature type="region of interest" description="Disordered" evidence="4">
    <location>
        <begin position="87"/>
        <end position="107"/>
    </location>
</feature>
<keyword evidence="8" id="KW-1185">Reference proteome</keyword>
<dbReference type="Gene3D" id="3.40.47.10">
    <property type="match status" value="2"/>
</dbReference>
<evidence type="ECO:0000256" key="1">
    <source>
        <dbReference type="ARBA" id="ARBA00022490"/>
    </source>
</evidence>
<evidence type="ECO:0000313" key="7">
    <source>
        <dbReference type="EMBL" id="GAA1150835.1"/>
    </source>
</evidence>
<proteinExistence type="predicted"/>
<dbReference type="InterPro" id="IPR013751">
    <property type="entry name" value="ACP_syn_III_N"/>
</dbReference>
<organism evidence="7 8">
    <name type="scientific">Streptomyces hebeiensis</name>
    <dbReference type="NCBI Taxonomy" id="229486"/>
    <lineage>
        <taxon>Bacteria</taxon>
        <taxon>Bacillati</taxon>
        <taxon>Actinomycetota</taxon>
        <taxon>Actinomycetes</taxon>
        <taxon>Kitasatosporales</taxon>
        <taxon>Streptomycetaceae</taxon>
        <taxon>Streptomyces</taxon>
    </lineage>
</organism>
<keyword evidence="2" id="KW-0808">Transferase</keyword>
<dbReference type="Proteomes" id="UP001501371">
    <property type="component" value="Unassembled WGS sequence"/>
</dbReference>
<reference evidence="7 8" key="1">
    <citation type="journal article" date="2019" name="Int. J. Syst. Evol. Microbiol.">
        <title>The Global Catalogue of Microorganisms (GCM) 10K type strain sequencing project: providing services to taxonomists for standard genome sequencing and annotation.</title>
        <authorList>
            <consortium name="The Broad Institute Genomics Platform"/>
            <consortium name="The Broad Institute Genome Sequencing Center for Infectious Disease"/>
            <person name="Wu L."/>
            <person name="Ma J."/>
        </authorList>
    </citation>
    <scope>NUCLEOTIDE SEQUENCE [LARGE SCALE GENOMIC DNA]</scope>
    <source>
        <strain evidence="7 8">JCM 12696</strain>
    </source>
</reference>
<dbReference type="Pfam" id="PF08545">
    <property type="entry name" value="ACP_syn_III"/>
    <property type="match status" value="1"/>
</dbReference>
<name>A0ABN1UHL8_9ACTN</name>
<dbReference type="CDD" id="cd00830">
    <property type="entry name" value="KAS_III"/>
    <property type="match status" value="1"/>
</dbReference>
<accession>A0ABN1UHL8</accession>
<feature type="domain" description="Beta-ketoacyl-[acyl-carrier-protein] synthase III N-terminal" evidence="6">
    <location>
        <begin position="177"/>
        <end position="257"/>
    </location>
</feature>
<dbReference type="EMBL" id="BAAAKV010000002">
    <property type="protein sequence ID" value="GAA1150835.1"/>
    <property type="molecule type" value="Genomic_DNA"/>
</dbReference>
<sequence>MTSEYAGEGHGAGRAPQARPVRAAVLEAVAGWVPGLPVRNEELPAEWGVDDAWVRTRTGIAGRHRAGPGVSTGDLAYEAARLLLPGVADGGDDNRGDDRAGPGVGTGARVGAGTGVGAVVSTGVGAGAEEGSLAADASASGAAVDAVVLATATPDHPCPGTAPALAARLGLGPVPAFDIGAVCSGFVYGLAVCRGLVGSGLYDRVLLVGADVYSTLLDPRDRASGVVFGDGAGAALIGVGGPGDPGELLAFDLGSDGAGYDLITVAGGGARDRARARAADGAPAREDTYFRMRGRAVYQHAVERMTASCRSLLTTVGWDPAEVDHFVPHQANARILRAVAQRVGIGERRCVTHLDRVGNTGAASIPLALADAAVRGRFRTGDRVLLTAFGGGLTWGTAALRWPAVDMRAAVNPGADGVSPGADGVPPEAGGMRPGAGDVPPEAGGAPPPQLSNHRIPEGRKRA</sequence>
<dbReference type="InterPro" id="IPR013747">
    <property type="entry name" value="ACP_syn_III_C"/>
</dbReference>